<keyword evidence="3" id="KW-1185">Reference proteome</keyword>
<name>A0A850T5H9_9BACT</name>
<organism evidence="2 3">
    <name type="scientific">Desulfobacter latus</name>
    <dbReference type="NCBI Taxonomy" id="2292"/>
    <lineage>
        <taxon>Bacteria</taxon>
        <taxon>Pseudomonadati</taxon>
        <taxon>Thermodesulfobacteriota</taxon>
        <taxon>Desulfobacteria</taxon>
        <taxon>Desulfobacterales</taxon>
        <taxon>Desulfobacteraceae</taxon>
        <taxon>Desulfobacter</taxon>
    </lineage>
</organism>
<sequence>MKTLCSHSKLPEKPETSPTVGDIFREYGPAFRASNRLHPRQHKVMYDIFNPYVKIKSKLRIAAPTTIEIDNYNGCHYNMTHDTVF</sequence>
<dbReference type="AlphaFoldDB" id="A0A850T5H9"/>
<comment type="caution">
    <text evidence="2">The sequence shown here is derived from an EMBL/GenBank/DDBJ whole genome shotgun (WGS) entry which is preliminary data.</text>
</comment>
<protein>
    <submittedName>
        <fullName evidence="2">Uncharacterized protein</fullName>
    </submittedName>
</protein>
<gene>
    <name evidence="2" type="ORF">HXW94_15405</name>
</gene>
<proteinExistence type="predicted"/>
<accession>A0A850T5H9</accession>
<dbReference type="EMBL" id="JACADJ010000071">
    <property type="protein sequence ID" value="NWH06351.1"/>
    <property type="molecule type" value="Genomic_DNA"/>
</dbReference>
<feature type="region of interest" description="Disordered" evidence="1">
    <location>
        <begin position="1"/>
        <end position="20"/>
    </location>
</feature>
<evidence type="ECO:0000313" key="3">
    <source>
        <dbReference type="Proteomes" id="UP000553343"/>
    </source>
</evidence>
<evidence type="ECO:0000313" key="2">
    <source>
        <dbReference type="EMBL" id="NWH06351.1"/>
    </source>
</evidence>
<dbReference type="RefSeq" id="WP_178367803.1">
    <property type="nucleotide sequence ID" value="NZ_JACADJ010000071.1"/>
</dbReference>
<evidence type="ECO:0000256" key="1">
    <source>
        <dbReference type="SAM" id="MobiDB-lite"/>
    </source>
</evidence>
<reference evidence="2 3" key="1">
    <citation type="submission" date="2020-06" db="EMBL/GenBank/DDBJ databases">
        <title>High-quality draft genome of sulfate reducer Desulfobacter latus type strain AcrS2 isolated from marine sediment.</title>
        <authorList>
            <person name="Hoppe M."/>
            <person name="Larsen C.K."/>
            <person name="Marshall I.P.G."/>
            <person name="Schramm A."/>
            <person name="Marietou A.G."/>
        </authorList>
    </citation>
    <scope>NUCLEOTIDE SEQUENCE [LARGE SCALE GENOMIC DNA]</scope>
    <source>
        <strain evidence="2 3">AcRS2</strain>
    </source>
</reference>
<dbReference type="Proteomes" id="UP000553343">
    <property type="component" value="Unassembled WGS sequence"/>
</dbReference>